<proteinExistence type="predicted"/>
<feature type="region of interest" description="Disordered" evidence="1">
    <location>
        <begin position="231"/>
        <end position="252"/>
    </location>
</feature>
<organism evidence="2 3">
    <name type="scientific">Paramecium pentaurelia</name>
    <dbReference type="NCBI Taxonomy" id="43138"/>
    <lineage>
        <taxon>Eukaryota</taxon>
        <taxon>Sar</taxon>
        <taxon>Alveolata</taxon>
        <taxon>Ciliophora</taxon>
        <taxon>Intramacronucleata</taxon>
        <taxon>Oligohymenophorea</taxon>
        <taxon>Peniculida</taxon>
        <taxon>Parameciidae</taxon>
        <taxon>Paramecium</taxon>
    </lineage>
</organism>
<sequence length="288" mass="34143">MQNLQILIYDRNEQFFTTYDQTTTPIRLAQLIQDAHYYENFNLSEIFYFKIKDTEYYFDNRNSPIQKYLSYLNKSTLIFYRGLSGQKLLESSRAIEISKLQNDISNIKQQAEIINIKEFSNNFHSKQFEQSPQKQTQKHDSKKIHIVEMPTNYITKNDQKNSNQGVFSQSFTTYGQAQQFNNINQKVNQKSSNISDLSSQFQGAGKSEIMNLDTFAKIYCKQQMDKYSQQHYNQYSQKTNQQQNQNKKKPNLIKKDKYLIRVDANQVQFEDICKFLNDKNINFSVEKN</sequence>
<feature type="compositionally biased region" description="Low complexity" evidence="1">
    <location>
        <begin position="233"/>
        <end position="245"/>
    </location>
</feature>
<dbReference type="AlphaFoldDB" id="A0A8S1UW63"/>
<dbReference type="Proteomes" id="UP000689195">
    <property type="component" value="Unassembled WGS sequence"/>
</dbReference>
<comment type="caution">
    <text evidence="2">The sequence shown here is derived from an EMBL/GenBank/DDBJ whole genome shotgun (WGS) entry which is preliminary data.</text>
</comment>
<gene>
    <name evidence="2" type="ORF">PPENT_87.1.T0490086</name>
</gene>
<evidence type="ECO:0000313" key="2">
    <source>
        <dbReference type="EMBL" id="CAD8168423.1"/>
    </source>
</evidence>
<keyword evidence="3" id="KW-1185">Reference proteome</keyword>
<accession>A0A8S1UW63</accession>
<evidence type="ECO:0000256" key="1">
    <source>
        <dbReference type="SAM" id="MobiDB-lite"/>
    </source>
</evidence>
<name>A0A8S1UW63_9CILI</name>
<reference evidence="2" key="1">
    <citation type="submission" date="2021-01" db="EMBL/GenBank/DDBJ databases">
        <authorList>
            <consortium name="Genoscope - CEA"/>
            <person name="William W."/>
        </authorList>
    </citation>
    <scope>NUCLEOTIDE SEQUENCE</scope>
</reference>
<dbReference type="OrthoDB" id="311755at2759"/>
<evidence type="ECO:0000313" key="3">
    <source>
        <dbReference type="Proteomes" id="UP000689195"/>
    </source>
</evidence>
<protein>
    <submittedName>
        <fullName evidence="2">Uncharacterized protein</fullName>
    </submittedName>
</protein>
<dbReference type="EMBL" id="CAJJDO010000049">
    <property type="protein sequence ID" value="CAD8168423.1"/>
    <property type="molecule type" value="Genomic_DNA"/>
</dbReference>